<evidence type="ECO:0000313" key="1">
    <source>
        <dbReference type="EMBL" id="MBK7423678.1"/>
    </source>
</evidence>
<sequence length="92" mass="10205">MLRVTDVDTPNQAALTYTLNSVPALALGYFTLNGKTLVAGTTFSQADIAAGLLVYVSRSNTPRTDSISFTVKDSNQRIYPDAARWRHLQYRH</sequence>
<reference evidence="1" key="1">
    <citation type="submission" date="2020-10" db="EMBL/GenBank/DDBJ databases">
        <title>Connecting structure to function with the recovery of over 1000 high-quality activated sludge metagenome-assembled genomes encoding full-length rRNA genes using long-read sequencing.</title>
        <authorList>
            <person name="Singleton C.M."/>
            <person name="Petriglieri F."/>
            <person name="Kristensen J.M."/>
            <person name="Kirkegaard R.H."/>
            <person name="Michaelsen T.Y."/>
            <person name="Andersen M.H."/>
            <person name="Karst S.M."/>
            <person name="Dueholm M.S."/>
            <person name="Nielsen P.H."/>
            <person name="Albertsen M."/>
        </authorList>
    </citation>
    <scope>NUCLEOTIDE SEQUENCE</scope>
    <source>
        <strain evidence="1">EsbW_18-Q3-R4-48_MAXAC.044</strain>
    </source>
</reference>
<organism evidence="1 2">
    <name type="scientific">Candidatus Propionivibrio dominans</name>
    <dbReference type="NCBI Taxonomy" id="2954373"/>
    <lineage>
        <taxon>Bacteria</taxon>
        <taxon>Pseudomonadati</taxon>
        <taxon>Pseudomonadota</taxon>
        <taxon>Betaproteobacteria</taxon>
        <taxon>Rhodocyclales</taxon>
        <taxon>Rhodocyclaceae</taxon>
        <taxon>Propionivibrio</taxon>
    </lineage>
</organism>
<proteinExistence type="predicted"/>
<dbReference type="Pfam" id="PF16184">
    <property type="entry name" value="Cadherin_3"/>
    <property type="match status" value="1"/>
</dbReference>
<dbReference type="Proteomes" id="UP000886602">
    <property type="component" value="Unassembled WGS sequence"/>
</dbReference>
<dbReference type="EMBL" id="JADJNC010000017">
    <property type="protein sequence ID" value="MBK7423678.1"/>
    <property type="molecule type" value="Genomic_DNA"/>
</dbReference>
<accession>A0A9D7I912</accession>
<protein>
    <submittedName>
        <fullName evidence="1">Uncharacterized protein</fullName>
    </submittedName>
</protein>
<comment type="caution">
    <text evidence="1">The sequence shown here is derived from an EMBL/GenBank/DDBJ whole genome shotgun (WGS) entry which is preliminary data.</text>
</comment>
<name>A0A9D7I912_9RHOO</name>
<evidence type="ECO:0000313" key="2">
    <source>
        <dbReference type="Proteomes" id="UP000886602"/>
    </source>
</evidence>
<gene>
    <name evidence="1" type="ORF">IPJ48_11575</name>
</gene>
<dbReference type="AlphaFoldDB" id="A0A9D7I912"/>